<dbReference type="PANTHER" id="PTHR30011">
    <property type="entry name" value="ALKANESULFONATE MONOOXYGENASE-RELATED"/>
    <property type="match status" value="1"/>
</dbReference>
<evidence type="ECO:0000256" key="1">
    <source>
        <dbReference type="ARBA" id="ARBA00022630"/>
    </source>
</evidence>
<evidence type="ECO:0000259" key="6">
    <source>
        <dbReference type="Pfam" id="PF00296"/>
    </source>
</evidence>
<comment type="caution">
    <text evidence="7">The sequence shown here is derived from an EMBL/GenBank/DDBJ whole genome shotgun (WGS) entry which is preliminary data.</text>
</comment>
<dbReference type="InterPro" id="IPR011251">
    <property type="entry name" value="Luciferase-like_dom"/>
</dbReference>
<dbReference type="PANTHER" id="PTHR30011:SF16">
    <property type="entry name" value="C2H2 FINGER DOMAIN TRANSCRIPTION FACTOR (EUROFUNG)-RELATED"/>
    <property type="match status" value="1"/>
</dbReference>
<name>M0E1L4_9EURY</name>
<proteinExistence type="predicted"/>
<feature type="domain" description="Luciferase-like" evidence="6">
    <location>
        <begin position="73"/>
        <end position="284"/>
    </location>
</feature>
<dbReference type="AlphaFoldDB" id="M0E1L4"/>
<dbReference type="eggNOG" id="arCOG02410">
    <property type="taxonomic scope" value="Archaea"/>
</dbReference>
<keyword evidence="1" id="KW-0285">Flavoprotein</keyword>
<dbReference type="Pfam" id="PF00296">
    <property type="entry name" value="Bac_luciferase"/>
    <property type="match status" value="1"/>
</dbReference>
<dbReference type="NCBIfam" id="TIGR03571">
    <property type="entry name" value="lucif_BA3436"/>
    <property type="match status" value="1"/>
</dbReference>
<organism evidence="7 8">
    <name type="scientific">Halorubrum saccharovorum DSM 1137</name>
    <dbReference type="NCBI Taxonomy" id="1227484"/>
    <lineage>
        <taxon>Archaea</taxon>
        <taxon>Methanobacteriati</taxon>
        <taxon>Methanobacteriota</taxon>
        <taxon>Stenosarchaea group</taxon>
        <taxon>Halobacteria</taxon>
        <taxon>Halobacteriales</taxon>
        <taxon>Haloferacaceae</taxon>
        <taxon>Halorubrum</taxon>
    </lineage>
</organism>
<evidence type="ECO:0000256" key="2">
    <source>
        <dbReference type="ARBA" id="ARBA00022643"/>
    </source>
</evidence>
<dbReference type="GO" id="GO:0004497">
    <property type="term" value="F:monooxygenase activity"/>
    <property type="evidence" value="ECO:0007669"/>
    <property type="project" value="UniProtKB-KW"/>
</dbReference>
<gene>
    <name evidence="7" type="ORF">C471_05481</name>
</gene>
<dbReference type="Gene3D" id="3.20.20.30">
    <property type="entry name" value="Luciferase-like domain"/>
    <property type="match status" value="1"/>
</dbReference>
<dbReference type="InterPro" id="IPR036661">
    <property type="entry name" value="Luciferase-like_sf"/>
</dbReference>
<reference evidence="7 8" key="1">
    <citation type="journal article" date="2014" name="PLoS Genet.">
        <title>Phylogenetically driven sequencing of extremely halophilic archaea reveals strategies for static and dynamic osmo-response.</title>
        <authorList>
            <person name="Becker E.A."/>
            <person name="Seitzer P.M."/>
            <person name="Tritt A."/>
            <person name="Larsen D."/>
            <person name="Krusor M."/>
            <person name="Yao A.I."/>
            <person name="Wu D."/>
            <person name="Madern D."/>
            <person name="Eisen J.A."/>
            <person name="Darling A.E."/>
            <person name="Facciotti M.T."/>
        </authorList>
    </citation>
    <scope>NUCLEOTIDE SEQUENCE [LARGE SCALE GENOMIC DNA]</scope>
    <source>
        <strain evidence="7 8">DSM 1137</strain>
    </source>
</reference>
<keyword evidence="2" id="KW-0288">FMN</keyword>
<evidence type="ECO:0000313" key="8">
    <source>
        <dbReference type="Proteomes" id="UP000011514"/>
    </source>
</evidence>
<dbReference type="SUPFAM" id="SSF51679">
    <property type="entry name" value="Bacterial luciferase-like"/>
    <property type="match status" value="1"/>
</dbReference>
<evidence type="ECO:0000256" key="5">
    <source>
        <dbReference type="SAM" id="MobiDB-lite"/>
    </source>
</evidence>
<evidence type="ECO:0000256" key="4">
    <source>
        <dbReference type="ARBA" id="ARBA00023033"/>
    </source>
</evidence>
<dbReference type="InterPro" id="IPR051260">
    <property type="entry name" value="Diverse_substr_monoxygenases"/>
</dbReference>
<dbReference type="InterPro" id="IPR020020">
    <property type="entry name" value="Luciferase-type_oxidoreductase"/>
</dbReference>
<keyword evidence="4 7" id="KW-0503">Monooxygenase</keyword>
<sequence length="348" mass="38497">TMLRRGDRTMLRRGDRTMLRRGDRTMLRRGDGTMTGPDAGERPDHANAGFRQLFGDDGLTFGLGLPLTGERRGTPDPTEEIRLAERAEALGFDGLWARDVPTHWPKFGDAGGAFDPWALLSHVAARTDEVALGTSSVVLPLRHPIHLAKSAATVDRLSDGRVVLGVASGDRDPEYPAFGVDPERRGEMVRERIAAMRACWRAEFPEIGGEWGELDGDLDVLPKPTTETLAVLPTGNARQSTEWIAEHGDGWLFYHLPDETLRSYVAEWREQAGAKPFAIAVGVEFADDPTAEPEHLHLGYRAGAEWFRDYFRRLDEFGVDHVIVGLRGDDPEAAMETFADEVCGEIGR</sequence>
<dbReference type="EMBL" id="AOJE01000016">
    <property type="protein sequence ID" value="ELZ41685.1"/>
    <property type="molecule type" value="Genomic_DNA"/>
</dbReference>
<keyword evidence="3" id="KW-0560">Oxidoreductase</keyword>
<keyword evidence="8" id="KW-1185">Reference proteome</keyword>
<feature type="region of interest" description="Disordered" evidence="5">
    <location>
        <begin position="27"/>
        <end position="48"/>
    </location>
</feature>
<accession>M0E1L4</accession>
<feature type="non-terminal residue" evidence="7">
    <location>
        <position position="1"/>
    </location>
</feature>
<dbReference type="STRING" id="1227484.C471_05481"/>
<evidence type="ECO:0000313" key="7">
    <source>
        <dbReference type="EMBL" id="ELZ41685.1"/>
    </source>
</evidence>
<dbReference type="GO" id="GO:0016705">
    <property type="term" value="F:oxidoreductase activity, acting on paired donors, with incorporation or reduction of molecular oxygen"/>
    <property type="evidence" value="ECO:0007669"/>
    <property type="project" value="InterPro"/>
</dbReference>
<dbReference type="Proteomes" id="UP000011514">
    <property type="component" value="Unassembled WGS sequence"/>
</dbReference>
<evidence type="ECO:0000256" key="3">
    <source>
        <dbReference type="ARBA" id="ARBA00023002"/>
    </source>
</evidence>
<protein>
    <submittedName>
        <fullName evidence="7">Luciferase-like monooxygenase</fullName>
    </submittedName>
</protein>
<dbReference type="PATRIC" id="fig|1227484.4.peg.1125"/>